<dbReference type="InterPro" id="IPR012467">
    <property type="entry name" value="DUF1684"/>
</dbReference>
<accession>A0ABP7G0Z5</accession>
<dbReference type="RefSeq" id="WP_344779803.1">
    <property type="nucleotide sequence ID" value="NZ_BAABAF010000001.1"/>
</dbReference>
<gene>
    <name evidence="2" type="ORF">GCM10022240_03060</name>
</gene>
<dbReference type="PANTHER" id="PTHR41913">
    <property type="entry name" value="DUF1684 DOMAIN-CONTAINING PROTEIN"/>
    <property type="match status" value="1"/>
</dbReference>
<reference evidence="3" key="1">
    <citation type="journal article" date="2019" name="Int. J. Syst. Evol. Microbiol.">
        <title>The Global Catalogue of Microorganisms (GCM) 10K type strain sequencing project: providing services to taxonomists for standard genome sequencing and annotation.</title>
        <authorList>
            <consortium name="The Broad Institute Genomics Platform"/>
            <consortium name="The Broad Institute Genome Sequencing Center for Infectious Disease"/>
            <person name="Wu L."/>
            <person name="Ma J."/>
        </authorList>
    </citation>
    <scope>NUCLEOTIDE SEQUENCE [LARGE SCALE GENOMIC DNA]</scope>
    <source>
        <strain evidence="3">JCM 16950</strain>
    </source>
</reference>
<evidence type="ECO:0000259" key="1">
    <source>
        <dbReference type="PROSITE" id="PS51725"/>
    </source>
</evidence>
<sequence length="360" mass="38524">MPAPHATVIRITTLQARPDVRAELVAAAWENAAAAGRQDGCLSAEVAADPGDADRILVISRWESEQAVADFLRWHEQIAHAGLRDFTARPPASVHHTVDAGAAFAADWAAWHAEHERVRADPHGFLAITAAHWLGADPQRFDDAPGAWSTTDAAPVVTLVDGETLHIDGREVTGRHDFGAIESGRPQWVSWQTDAGTAVAEVANFGGAAVLRPRHPDHPTLVDYAGTPAYAPDEQFVVEGTFVPFPAPRTVTVDTVVDGLETVFEAPGVVRFELDGPQQLTAFRDGAGLRLLFTDRTSGVTTYPASRDLHIGAPDAAGRVQVDFTRAVNLPCAYTTAAMCPLPPTENRLDVAIEAGEQLP</sequence>
<protein>
    <recommendedName>
        <fullName evidence="1">ABM domain-containing protein</fullName>
    </recommendedName>
</protein>
<dbReference type="PANTHER" id="PTHR41913:SF1">
    <property type="entry name" value="DUF1684 DOMAIN-CONTAINING PROTEIN"/>
    <property type="match status" value="1"/>
</dbReference>
<comment type="caution">
    <text evidence="2">The sequence shown here is derived from an EMBL/GenBank/DDBJ whole genome shotgun (WGS) entry which is preliminary data.</text>
</comment>
<dbReference type="InterPro" id="IPR007138">
    <property type="entry name" value="ABM_dom"/>
</dbReference>
<name>A0ABP7G0Z5_9MICO</name>
<dbReference type="Pfam" id="PF07920">
    <property type="entry name" value="DUF1684"/>
    <property type="match status" value="1"/>
</dbReference>
<dbReference type="Pfam" id="PF03992">
    <property type="entry name" value="ABM"/>
    <property type="match status" value="1"/>
</dbReference>
<evidence type="ECO:0000313" key="3">
    <source>
        <dbReference type="Proteomes" id="UP001500540"/>
    </source>
</evidence>
<evidence type="ECO:0000313" key="2">
    <source>
        <dbReference type="EMBL" id="GAA3753474.1"/>
    </source>
</evidence>
<dbReference type="Gene3D" id="3.30.70.100">
    <property type="match status" value="1"/>
</dbReference>
<dbReference type="Proteomes" id="UP001500540">
    <property type="component" value="Unassembled WGS sequence"/>
</dbReference>
<keyword evidence="3" id="KW-1185">Reference proteome</keyword>
<proteinExistence type="predicted"/>
<dbReference type="EMBL" id="BAABAF010000001">
    <property type="protein sequence ID" value="GAA3753474.1"/>
    <property type="molecule type" value="Genomic_DNA"/>
</dbReference>
<dbReference type="PROSITE" id="PS51725">
    <property type="entry name" value="ABM"/>
    <property type="match status" value="1"/>
</dbReference>
<feature type="domain" description="ABM" evidence="1">
    <location>
        <begin position="8"/>
        <end position="96"/>
    </location>
</feature>
<dbReference type="InterPro" id="IPR011008">
    <property type="entry name" value="Dimeric_a/b-barrel"/>
</dbReference>
<dbReference type="SUPFAM" id="SSF54909">
    <property type="entry name" value="Dimeric alpha+beta barrel"/>
    <property type="match status" value="1"/>
</dbReference>
<organism evidence="2 3">
    <name type="scientific">Microbacterium kribbense</name>
    <dbReference type="NCBI Taxonomy" id="433645"/>
    <lineage>
        <taxon>Bacteria</taxon>
        <taxon>Bacillati</taxon>
        <taxon>Actinomycetota</taxon>
        <taxon>Actinomycetes</taxon>
        <taxon>Micrococcales</taxon>
        <taxon>Microbacteriaceae</taxon>
        <taxon>Microbacterium</taxon>
    </lineage>
</organism>